<gene>
    <name evidence="2" type="ORF">BVC80_8977g19</name>
</gene>
<proteinExistence type="predicted"/>
<dbReference type="Proteomes" id="UP000195402">
    <property type="component" value="Unassembled WGS sequence"/>
</dbReference>
<dbReference type="PANTHER" id="PTHR34196:SF4">
    <property type="entry name" value="OS06G0208200 PROTEIN"/>
    <property type="match status" value="1"/>
</dbReference>
<dbReference type="InParanoid" id="A0A200PYG5"/>
<dbReference type="OrthoDB" id="1269099at2759"/>
<dbReference type="EMBL" id="MVGT01003749">
    <property type="protein sequence ID" value="OVA03248.1"/>
    <property type="molecule type" value="Genomic_DNA"/>
</dbReference>
<reference evidence="2 3" key="1">
    <citation type="journal article" date="2017" name="Mol. Plant">
        <title>The Genome of Medicinal Plant Macleaya cordata Provides New Insights into Benzylisoquinoline Alkaloids Metabolism.</title>
        <authorList>
            <person name="Liu X."/>
            <person name="Liu Y."/>
            <person name="Huang P."/>
            <person name="Ma Y."/>
            <person name="Qing Z."/>
            <person name="Tang Q."/>
            <person name="Cao H."/>
            <person name="Cheng P."/>
            <person name="Zheng Y."/>
            <person name="Yuan Z."/>
            <person name="Zhou Y."/>
            <person name="Liu J."/>
            <person name="Tang Z."/>
            <person name="Zhuo Y."/>
            <person name="Zhang Y."/>
            <person name="Yu L."/>
            <person name="Huang J."/>
            <person name="Yang P."/>
            <person name="Peng Q."/>
            <person name="Zhang J."/>
            <person name="Jiang W."/>
            <person name="Zhang Z."/>
            <person name="Lin K."/>
            <person name="Ro D.K."/>
            <person name="Chen X."/>
            <person name="Xiong X."/>
            <person name="Shang Y."/>
            <person name="Huang S."/>
            <person name="Zeng J."/>
        </authorList>
    </citation>
    <scope>NUCLEOTIDE SEQUENCE [LARGE SCALE GENOMIC DNA]</scope>
    <source>
        <strain evidence="3">cv. BLH2017</strain>
        <tissue evidence="2">Root</tissue>
    </source>
</reference>
<dbReference type="OMA" id="IMEVHHH"/>
<dbReference type="STRING" id="56857.A0A200PYG5"/>
<evidence type="ECO:0000256" key="1">
    <source>
        <dbReference type="SAM" id="MobiDB-lite"/>
    </source>
</evidence>
<accession>A0A200PYG5</accession>
<dbReference type="AlphaFoldDB" id="A0A200PYG5"/>
<comment type="caution">
    <text evidence="2">The sequence shown here is derived from an EMBL/GenBank/DDBJ whole genome shotgun (WGS) entry which is preliminary data.</text>
</comment>
<keyword evidence="3" id="KW-1185">Reference proteome</keyword>
<evidence type="ECO:0000313" key="2">
    <source>
        <dbReference type="EMBL" id="OVA03248.1"/>
    </source>
</evidence>
<evidence type="ECO:0000313" key="3">
    <source>
        <dbReference type="Proteomes" id="UP000195402"/>
    </source>
</evidence>
<name>A0A200PYG5_MACCD</name>
<feature type="region of interest" description="Disordered" evidence="1">
    <location>
        <begin position="26"/>
        <end position="68"/>
    </location>
</feature>
<dbReference type="PANTHER" id="PTHR34196">
    <property type="entry name" value="OS02G0697700 PROTEIN"/>
    <property type="match status" value="1"/>
</dbReference>
<protein>
    <submittedName>
        <fullName evidence="2">Uncharacterized protein</fullName>
    </submittedName>
</protein>
<organism evidence="2 3">
    <name type="scientific">Macleaya cordata</name>
    <name type="common">Five-seeded plume-poppy</name>
    <name type="synonym">Bocconia cordata</name>
    <dbReference type="NCBI Taxonomy" id="56857"/>
    <lineage>
        <taxon>Eukaryota</taxon>
        <taxon>Viridiplantae</taxon>
        <taxon>Streptophyta</taxon>
        <taxon>Embryophyta</taxon>
        <taxon>Tracheophyta</taxon>
        <taxon>Spermatophyta</taxon>
        <taxon>Magnoliopsida</taxon>
        <taxon>Ranunculales</taxon>
        <taxon>Papaveraceae</taxon>
        <taxon>Papaveroideae</taxon>
        <taxon>Macleaya</taxon>
    </lineage>
</organism>
<sequence>MGFSCGDDGLDKKVIQVPLRVEIGSSVGFGGGQGVEPESEFKPIGHPLEPSDEDHPVKCPVPDSSVLNDGEMKERFTESMRRRAELPSVDDQSMIVVAMEPDPARAVRKRHHTLTCDHTTPPVFRGPPLPPLPPQNTTIFQVLQQCNEFES</sequence>